<gene>
    <name evidence="2" type="ORF">MNB_SM-4-1746</name>
</gene>
<keyword evidence="1" id="KW-0472">Membrane</keyword>
<keyword evidence="1" id="KW-0812">Transmembrane</keyword>
<proteinExistence type="predicted"/>
<accession>A0A1W1C8Q6</accession>
<sequence length="67" mass="7096">MSNKIIGIILVAFGAGILLSAIGTIATMGNSWPMQKVLFVGGIKILIAIVPIIFGIKFLKKNKIKGN</sequence>
<dbReference type="EMBL" id="FPHF01000063">
    <property type="protein sequence ID" value="SFV62137.1"/>
    <property type="molecule type" value="Genomic_DNA"/>
</dbReference>
<protein>
    <submittedName>
        <fullName evidence="2">Uncharacterized protein</fullName>
    </submittedName>
</protein>
<feature type="transmembrane region" description="Helical" evidence="1">
    <location>
        <begin position="38"/>
        <end position="59"/>
    </location>
</feature>
<evidence type="ECO:0000313" key="2">
    <source>
        <dbReference type="EMBL" id="SFV62137.1"/>
    </source>
</evidence>
<keyword evidence="1" id="KW-1133">Transmembrane helix</keyword>
<name>A0A1W1C8Q6_9ZZZZ</name>
<evidence type="ECO:0000256" key="1">
    <source>
        <dbReference type="SAM" id="Phobius"/>
    </source>
</evidence>
<organism evidence="2">
    <name type="scientific">hydrothermal vent metagenome</name>
    <dbReference type="NCBI Taxonomy" id="652676"/>
    <lineage>
        <taxon>unclassified sequences</taxon>
        <taxon>metagenomes</taxon>
        <taxon>ecological metagenomes</taxon>
    </lineage>
</organism>
<dbReference type="AlphaFoldDB" id="A0A1W1C8Q6"/>
<feature type="transmembrane region" description="Helical" evidence="1">
    <location>
        <begin position="5"/>
        <end position="26"/>
    </location>
</feature>
<reference evidence="2" key="1">
    <citation type="submission" date="2016-10" db="EMBL/GenBank/DDBJ databases">
        <authorList>
            <person name="de Groot N.N."/>
        </authorList>
    </citation>
    <scope>NUCLEOTIDE SEQUENCE</scope>
</reference>